<dbReference type="InterPro" id="IPR000620">
    <property type="entry name" value="EamA_dom"/>
</dbReference>
<feature type="transmembrane region" description="Helical" evidence="5">
    <location>
        <begin position="225"/>
        <end position="246"/>
    </location>
</feature>
<feature type="transmembrane region" description="Helical" evidence="5">
    <location>
        <begin position="121"/>
        <end position="142"/>
    </location>
</feature>
<feature type="transmembrane region" description="Helical" evidence="5">
    <location>
        <begin position="193"/>
        <end position="213"/>
    </location>
</feature>
<feature type="transmembrane region" description="Helical" evidence="5">
    <location>
        <begin position="91"/>
        <end position="109"/>
    </location>
</feature>
<keyword evidence="3 5" id="KW-1133">Transmembrane helix</keyword>
<accession>A0AAV7KHY4</accession>
<feature type="domain" description="EamA" evidence="6">
    <location>
        <begin position="155"/>
        <end position="298"/>
    </location>
</feature>
<comment type="subcellular location">
    <subcellularLocation>
        <location evidence="1">Membrane</location>
        <topology evidence="1">Multi-pass membrane protein</topology>
    </subcellularLocation>
</comment>
<evidence type="ECO:0000259" key="6">
    <source>
        <dbReference type="Pfam" id="PF00892"/>
    </source>
</evidence>
<evidence type="ECO:0000256" key="2">
    <source>
        <dbReference type="ARBA" id="ARBA00022692"/>
    </source>
</evidence>
<keyword evidence="4 5" id="KW-0472">Membrane</keyword>
<dbReference type="InterPro" id="IPR030184">
    <property type="entry name" value="WAT1-related"/>
</dbReference>
<name>A0AAV7KHY4_9METZ</name>
<dbReference type="GO" id="GO:0022857">
    <property type="term" value="F:transmembrane transporter activity"/>
    <property type="evidence" value="ECO:0007669"/>
    <property type="project" value="InterPro"/>
</dbReference>
<sequence length="314" mass="35588">MAAQTGYGLYPVFVKKLGVGNTANPIVYCMVRDICCLPILVLLALISHGWIGLPNWRDWLVFVVLGITGIFLNQLFFLLSVLFIGANVTSIFQQLIPIWATILVVATCTEKFPSFKLLSAWLKLLGILFAVIGAIEMSFFRSNSQDSINKHHSWYGYIFINLSTLSFSIYMVCQKRFIFDKPTNEWRTYPIWVLAWSYLPGSISISLASLYYISTPSAFYIAQQVWIVLVYAVIITSCFCYIIVAWSNSKISASIVTAFWPIQVIVCFIASYFINGELLNPLQYIGAVLVISGLIAVITGRYLEERRERIEQEQ</sequence>
<evidence type="ECO:0000256" key="3">
    <source>
        <dbReference type="ARBA" id="ARBA00022989"/>
    </source>
</evidence>
<reference evidence="7 8" key="1">
    <citation type="journal article" date="2023" name="BMC Biol.">
        <title>The compact genome of the sponge Oopsacas minuta (Hexactinellida) is lacking key metazoan core genes.</title>
        <authorList>
            <person name="Santini S."/>
            <person name="Schenkelaars Q."/>
            <person name="Jourda C."/>
            <person name="Duchesne M."/>
            <person name="Belahbib H."/>
            <person name="Rocher C."/>
            <person name="Selva M."/>
            <person name="Riesgo A."/>
            <person name="Vervoort M."/>
            <person name="Leys S.P."/>
            <person name="Kodjabachian L."/>
            <person name="Le Bivic A."/>
            <person name="Borchiellini C."/>
            <person name="Claverie J.M."/>
            <person name="Renard E."/>
        </authorList>
    </citation>
    <scope>NUCLEOTIDE SEQUENCE [LARGE SCALE GENOMIC DNA]</scope>
    <source>
        <strain evidence="7">SPO-2</strain>
    </source>
</reference>
<proteinExistence type="predicted"/>
<gene>
    <name evidence="7" type="ORF">LOD99_14084</name>
</gene>
<evidence type="ECO:0000256" key="1">
    <source>
        <dbReference type="ARBA" id="ARBA00004141"/>
    </source>
</evidence>
<comment type="caution">
    <text evidence="7">The sequence shown here is derived from an EMBL/GenBank/DDBJ whole genome shotgun (WGS) entry which is preliminary data.</text>
</comment>
<dbReference type="SUPFAM" id="SSF103481">
    <property type="entry name" value="Multidrug resistance efflux transporter EmrE"/>
    <property type="match status" value="2"/>
</dbReference>
<evidence type="ECO:0000313" key="8">
    <source>
        <dbReference type="Proteomes" id="UP001165289"/>
    </source>
</evidence>
<organism evidence="7 8">
    <name type="scientific">Oopsacas minuta</name>
    <dbReference type="NCBI Taxonomy" id="111878"/>
    <lineage>
        <taxon>Eukaryota</taxon>
        <taxon>Metazoa</taxon>
        <taxon>Porifera</taxon>
        <taxon>Hexactinellida</taxon>
        <taxon>Hexasterophora</taxon>
        <taxon>Lyssacinosida</taxon>
        <taxon>Leucopsacidae</taxon>
        <taxon>Oopsacas</taxon>
    </lineage>
</organism>
<evidence type="ECO:0000313" key="7">
    <source>
        <dbReference type="EMBL" id="KAI6660500.1"/>
    </source>
</evidence>
<dbReference type="EMBL" id="JAKMXF010000033">
    <property type="protein sequence ID" value="KAI6660500.1"/>
    <property type="molecule type" value="Genomic_DNA"/>
</dbReference>
<dbReference type="GO" id="GO:0016020">
    <property type="term" value="C:membrane"/>
    <property type="evidence" value="ECO:0007669"/>
    <property type="project" value="UniProtKB-SubCell"/>
</dbReference>
<feature type="transmembrane region" description="Helical" evidence="5">
    <location>
        <begin position="154"/>
        <end position="173"/>
    </location>
</feature>
<dbReference type="Proteomes" id="UP001165289">
    <property type="component" value="Unassembled WGS sequence"/>
</dbReference>
<feature type="transmembrane region" description="Helical" evidence="5">
    <location>
        <begin position="281"/>
        <end position="303"/>
    </location>
</feature>
<evidence type="ECO:0000256" key="4">
    <source>
        <dbReference type="ARBA" id="ARBA00023136"/>
    </source>
</evidence>
<feature type="transmembrane region" description="Helical" evidence="5">
    <location>
        <begin position="25"/>
        <end position="47"/>
    </location>
</feature>
<evidence type="ECO:0000256" key="5">
    <source>
        <dbReference type="SAM" id="Phobius"/>
    </source>
</evidence>
<feature type="transmembrane region" description="Helical" evidence="5">
    <location>
        <begin position="253"/>
        <end position="275"/>
    </location>
</feature>
<keyword evidence="8" id="KW-1185">Reference proteome</keyword>
<dbReference type="PANTHER" id="PTHR31218">
    <property type="entry name" value="WAT1-RELATED PROTEIN"/>
    <property type="match status" value="1"/>
</dbReference>
<dbReference type="InterPro" id="IPR037185">
    <property type="entry name" value="EmrE-like"/>
</dbReference>
<dbReference type="AlphaFoldDB" id="A0AAV7KHY4"/>
<dbReference type="Pfam" id="PF00892">
    <property type="entry name" value="EamA"/>
    <property type="match status" value="2"/>
</dbReference>
<feature type="domain" description="EamA" evidence="6">
    <location>
        <begin position="4"/>
        <end position="131"/>
    </location>
</feature>
<keyword evidence="2 5" id="KW-0812">Transmembrane</keyword>
<protein>
    <submittedName>
        <fullName evidence="7">WAT1-related protein</fullName>
    </submittedName>
</protein>
<feature type="transmembrane region" description="Helical" evidence="5">
    <location>
        <begin position="59"/>
        <end position="85"/>
    </location>
</feature>